<dbReference type="PROSITE" id="PS51257">
    <property type="entry name" value="PROKAR_LIPOPROTEIN"/>
    <property type="match status" value="1"/>
</dbReference>
<keyword evidence="1" id="KW-0732">Signal</keyword>
<evidence type="ECO:0000313" key="3">
    <source>
        <dbReference type="Proteomes" id="UP000448575"/>
    </source>
</evidence>
<evidence type="ECO:0000313" key="2">
    <source>
        <dbReference type="EMBL" id="MYN05409.1"/>
    </source>
</evidence>
<reference evidence="2 3" key="1">
    <citation type="submission" date="2019-12" db="EMBL/GenBank/DDBJ databases">
        <title>Novel species isolated from a subtropical stream in China.</title>
        <authorList>
            <person name="Lu H."/>
        </authorList>
    </citation>
    <scope>NUCLEOTIDE SEQUENCE [LARGE SCALE GENOMIC DNA]</scope>
    <source>
        <strain evidence="2 3">DS3</strain>
    </source>
</reference>
<evidence type="ECO:0008006" key="4">
    <source>
        <dbReference type="Google" id="ProtNLM"/>
    </source>
</evidence>
<proteinExistence type="predicted"/>
<accession>A0A6N9HPP3</accession>
<dbReference type="RefSeq" id="WP_161028356.1">
    <property type="nucleotide sequence ID" value="NZ_WWCJ01000029.1"/>
</dbReference>
<feature type="signal peptide" evidence="1">
    <location>
        <begin position="1"/>
        <end position="23"/>
    </location>
</feature>
<dbReference type="EMBL" id="WWCJ01000029">
    <property type="protein sequence ID" value="MYN05409.1"/>
    <property type="molecule type" value="Genomic_DNA"/>
</dbReference>
<comment type="caution">
    <text evidence="2">The sequence shown here is derived from an EMBL/GenBank/DDBJ whole genome shotgun (WGS) entry which is preliminary data.</text>
</comment>
<organism evidence="2 3">
    <name type="scientific">Pseudoduganella guangdongensis</name>
    <dbReference type="NCBI Taxonomy" id="2692179"/>
    <lineage>
        <taxon>Bacteria</taxon>
        <taxon>Pseudomonadati</taxon>
        <taxon>Pseudomonadota</taxon>
        <taxon>Betaproteobacteria</taxon>
        <taxon>Burkholderiales</taxon>
        <taxon>Oxalobacteraceae</taxon>
        <taxon>Telluria group</taxon>
        <taxon>Pseudoduganella</taxon>
    </lineage>
</organism>
<protein>
    <recommendedName>
        <fullName evidence="4">DUF4348 domain-containing protein</fullName>
    </recommendedName>
</protein>
<evidence type="ECO:0000256" key="1">
    <source>
        <dbReference type="SAM" id="SignalP"/>
    </source>
</evidence>
<gene>
    <name evidence="2" type="ORF">GTP41_25260</name>
</gene>
<name>A0A6N9HPP3_9BURK</name>
<feature type="chain" id="PRO_5026910620" description="DUF4348 domain-containing protein" evidence="1">
    <location>
        <begin position="24"/>
        <end position="143"/>
    </location>
</feature>
<keyword evidence="3" id="KW-1185">Reference proteome</keyword>
<dbReference type="AlphaFoldDB" id="A0A6N9HPP3"/>
<sequence length="143" mass="15975">MKFQQIITLFFALSASMPWPAQAAAACPADFKAFVGKFESDPAFQRKHTRFPLAASRIDNQSQDEPFEVKYVIQDTSDKDAQRATWPTRARQASAGLKRTIAPEPGGVRAVTFSQPGTDYMFSFYFKKAGACWALVRFADHSL</sequence>
<dbReference type="Proteomes" id="UP000448575">
    <property type="component" value="Unassembled WGS sequence"/>
</dbReference>